<protein>
    <recommendedName>
        <fullName evidence="1">DUF8096 domain-containing protein</fullName>
    </recommendedName>
</protein>
<dbReference type="AlphaFoldDB" id="A0AAX6BHV1"/>
<dbReference type="Proteomes" id="UP001165240">
    <property type="component" value="Unassembled WGS sequence"/>
</dbReference>
<sequence length="61" mass="7124">MINLEEIKEQEIDFDKVYDYVEFPNKVSGRCDHCNSAYFKSSVKGGVFLHECRECGMRKSI</sequence>
<reference evidence="2" key="1">
    <citation type="journal article" date="2024" name="Appl Microbiol">
        <title>Effect of kuratsuki Bacillus and Priestia on Taste of Sake.</title>
        <authorList>
            <person name="Kobayashi K."/>
            <person name="Nishida H."/>
        </authorList>
    </citation>
    <scope>NUCLEOTIDE SEQUENCE</scope>
    <source>
        <strain evidence="2">B-12</strain>
    </source>
</reference>
<name>A0AAX6BHV1_PRIMG</name>
<proteinExistence type="predicted"/>
<dbReference type="Pfam" id="PF26372">
    <property type="entry name" value="DUF8096"/>
    <property type="match status" value="1"/>
</dbReference>
<dbReference type="InterPro" id="IPR058409">
    <property type="entry name" value="DUF8096"/>
</dbReference>
<evidence type="ECO:0000313" key="3">
    <source>
        <dbReference type="Proteomes" id="UP001165240"/>
    </source>
</evidence>
<evidence type="ECO:0000313" key="2">
    <source>
        <dbReference type="EMBL" id="GMG73297.1"/>
    </source>
</evidence>
<accession>A0AAX6BHV1</accession>
<dbReference type="EMBL" id="BSYK01000001">
    <property type="protein sequence ID" value="GMG73297.1"/>
    <property type="molecule type" value="Genomic_DNA"/>
</dbReference>
<organism evidence="2 3">
    <name type="scientific">Priestia megaterium</name>
    <name type="common">Bacillus megaterium</name>
    <dbReference type="NCBI Taxonomy" id="1404"/>
    <lineage>
        <taxon>Bacteria</taxon>
        <taxon>Bacillati</taxon>
        <taxon>Bacillota</taxon>
        <taxon>Bacilli</taxon>
        <taxon>Bacillales</taxon>
        <taxon>Bacillaceae</taxon>
        <taxon>Priestia</taxon>
    </lineage>
</organism>
<feature type="domain" description="DUF8096" evidence="1">
    <location>
        <begin position="16"/>
        <end position="59"/>
    </location>
</feature>
<gene>
    <name evidence="2" type="ORF">ShirakiTB12_17650</name>
</gene>
<evidence type="ECO:0000259" key="1">
    <source>
        <dbReference type="Pfam" id="PF26372"/>
    </source>
</evidence>
<comment type="caution">
    <text evidence="2">The sequence shown here is derived from an EMBL/GenBank/DDBJ whole genome shotgun (WGS) entry which is preliminary data.</text>
</comment>
<dbReference type="RefSeq" id="WP_108674593.1">
    <property type="nucleotide sequence ID" value="NZ_BSYK01000001.1"/>
</dbReference>